<dbReference type="AlphaFoldDB" id="A0A3D9V2Y9"/>
<dbReference type="GO" id="GO:0005886">
    <property type="term" value="C:plasma membrane"/>
    <property type="evidence" value="ECO:0007669"/>
    <property type="project" value="UniProtKB-SubCell"/>
</dbReference>
<evidence type="ECO:0000256" key="1">
    <source>
        <dbReference type="ARBA" id="ARBA00004651"/>
    </source>
</evidence>
<dbReference type="OrthoDB" id="112837at2"/>
<evidence type="ECO:0000256" key="6">
    <source>
        <dbReference type="ARBA" id="ARBA00023136"/>
    </source>
</evidence>
<keyword evidence="3" id="KW-1003">Cell membrane</keyword>
<comment type="subcellular location">
    <subcellularLocation>
        <location evidence="1">Cell membrane</location>
        <topology evidence="1">Multi-pass membrane protein</topology>
    </subcellularLocation>
</comment>
<evidence type="ECO:0000313" key="8">
    <source>
        <dbReference type="EMBL" id="REF36172.1"/>
    </source>
</evidence>
<dbReference type="Proteomes" id="UP000256485">
    <property type="component" value="Unassembled WGS sequence"/>
</dbReference>
<feature type="transmembrane region" description="Helical" evidence="7">
    <location>
        <begin position="171"/>
        <end position="192"/>
    </location>
</feature>
<keyword evidence="5 7" id="KW-1133">Transmembrane helix</keyword>
<keyword evidence="4 7" id="KW-0812">Transmembrane</keyword>
<reference evidence="8 9" key="1">
    <citation type="submission" date="2018-08" db="EMBL/GenBank/DDBJ databases">
        <title>Sequencing the genomes of 1000 actinobacteria strains.</title>
        <authorList>
            <person name="Klenk H.-P."/>
        </authorList>
    </citation>
    <scope>NUCLEOTIDE SEQUENCE [LARGE SCALE GENOMIC DNA]</scope>
    <source>
        <strain evidence="8 9">DSM 22891</strain>
    </source>
</reference>
<dbReference type="Pfam" id="PF03916">
    <property type="entry name" value="NrfD"/>
    <property type="match status" value="1"/>
</dbReference>
<proteinExistence type="inferred from homology"/>
<evidence type="ECO:0000256" key="5">
    <source>
        <dbReference type="ARBA" id="ARBA00022989"/>
    </source>
</evidence>
<accession>A0A3D9V2Y9</accession>
<feature type="transmembrane region" description="Helical" evidence="7">
    <location>
        <begin position="134"/>
        <end position="159"/>
    </location>
</feature>
<evidence type="ECO:0000256" key="2">
    <source>
        <dbReference type="ARBA" id="ARBA00008929"/>
    </source>
</evidence>
<dbReference type="Gene3D" id="1.20.1630.10">
    <property type="entry name" value="Formate dehydrogenase/DMSO reductase domain"/>
    <property type="match status" value="1"/>
</dbReference>
<sequence>MRAERPTVPPATFRSYYGRPILKEPPWKVPDVPLYLFLGGLAGASASAAALADLTRRPELARVSRYAAAVASSSSVLALIHDLGRPRRFLNMLRVLKPTSPLSVGSWILAPFSAVAATAAASELTGVLPRWGRAAGMVAGVLGPAMSTYTSVLLANTAVPAWHEYYPELPFAFGGSALATAGGAALLATPLAESGPARRMAVVGAGMELAALRRIERRGGIVGEPYRTGLPRRLFTAGRALTSVGAGLALTGRRTRAATVAAGVALLAGGLCMRFGVFYAGRASARDPKYVVLPQRERRRRHA</sequence>
<feature type="transmembrane region" description="Helical" evidence="7">
    <location>
        <begin position="257"/>
        <end position="280"/>
    </location>
</feature>
<dbReference type="EMBL" id="QTUC01000001">
    <property type="protein sequence ID" value="REF36172.1"/>
    <property type="molecule type" value="Genomic_DNA"/>
</dbReference>
<evidence type="ECO:0000256" key="4">
    <source>
        <dbReference type="ARBA" id="ARBA00022692"/>
    </source>
</evidence>
<comment type="similarity">
    <text evidence="2">Belongs to the NrfD family.</text>
</comment>
<evidence type="ECO:0000256" key="7">
    <source>
        <dbReference type="SAM" id="Phobius"/>
    </source>
</evidence>
<dbReference type="PANTHER" id="PTHR34856">
    <property type="entry name" value="PROTEIN NRFD"/>
    <property type="match status" value="1"/>
</dbReference>
<dbReference type="InterPro" id="IPR052049">
    <property type="entry name" value="Electron_transfer_protein"/>
</dbReference>
<comment type="caution">
    <text evidence="8">The sequence shown here is derived from an EMBL/GenBank/DDBJ whole genome shotgun (WGS) entry which is preliminary data.</text>
</comment>
<dbReference type="PANTHER" id="PTHR34856:SF2">
    <property type="entry name" value="PROTEIN NRFD"/>
    <property type="match status" value="1"/>
</dbReference>
<feature type="transmembrane region" description="Helical" evidence="7">
    <location>
        <begin position="104"/>
        <end position="122"/>
    </location>
</feature>
<keyword evidence="6 7" id="KW-0472">Membrane</keyword>
<organism evidence="8 9">
    <name type="scientific">Thermasporomyces composti</name>
    <dbReference type="NCBI Taxonomy" id="696763"/>
    <lineage>
        <taxon>Bacteria</taxon>
        <taxon>Bacillati</taxon>
        <taxon>Actinomycetota</taxon>
        <taxon>Actinomycetes</taxon>
        <taxon>Propionibacteriales</taxon>
        <taxon>Nocardioidaceae</taxon>
        <taxon>Thermasporomyces</taxon>
    </lineage>
</organism>
<keyword evidence="9" id="KW-1185">Reference proteome</keyword>
<gene>
    <name evidence="8" type="ORF">DFJ64_1572</name>
</gene>
<evidence type="ECO:0000256" key="3">
    <source>
        <dbReference type="ARBA" id="ARBA00022475"/>
    </source>
</evidence>
<name>A0A3D9V2Y9_THECX</name>
<dbReference type="InterPro" id="IPR005614">
    <property type="entry name" value="NrfD-like"/>
</dbReference>
<evidence type="ECO:0000313" key="9">
    <source>
        <dbReference type="Proteomes" id="UP000256485"/>
    </source>
</evidence>
<protein>
    <submittedName>
        <fullName evidence="8">Formate-dependent nitrite reductase membrane component NrfD</fullName>
    </submittedName>
</protein>